<organism evidence="2 3">
    <name type="scientific">Candida maltosa (strain Xu316)</name>
    <name type="common">Yeast</name>
    <dbReference type="NCBI Taxonomy" id="1245528"/>
    <lineage>
        <taxon>Eukaryota</taxon>
        <taxon>Fungi</taxon>
        <taxon>Dikarya</taxon>
        <taxon>Ascomycota</taxon>
        <taxon>Saccharomycotina</taxon>
        <taxon>Pichiomycetes</taxon>
        <taxon>Debaryomycetaceae</taxon>
        <taxon>Candida/Lodderomyces clade</taxon>
        <taxon>Candida</taxon>
    </lineage>
</organism>
<reference evidence="2 3" key="1">
    <citation type="submission" date="2013-02" db="EMBL/GenBank/DDBJ databases">
        <title>Genome sequence of Candida maltosa Xu316, a potential industrial strain for xylitol and ethanol production.</title>
        <authorList>
            <person name="Yu J."/>
            <person name="Wang Q."/>
            <person name="Geng X."/>
            <person name="Bao W."/>
            <person name="He P."/>
            <person name="Cai J."/>
        </authorList>
    </citation>
    <scope>NUCLEOTIDE SEQUENCE [LARGE SCALE GENOMIC DNA]</scope>
    <source>
        <strain evidence="3">Xu316</strain>
    </source>
</reference>
<feature type="signal peptide" evidence="1">
    <location>
        <begin position="1"/>
        <end position="18"/>
    </location>
</feature>
<dbReference type="AlphaFoldDB" id="M3HP22"/>
<feature type="chain" id="PRO_5004034535" evidence="1">
    <location>
        <begin position="19"/>
        <end position="82"/>
    </location>
</feature>
<dbReference type="OrthoDB" id="10465424at2759"/>
<dbReference type="HOGENOM" id="CLU_2558078_0_0_1"/>
<keyword evidence="1" id="KW-0732">Signal</keyword>
<proteinExistence type="predicted"/>
<evidence type="ECO:0000313" key="2">
    <source>
        <dbReference type="EMBL" id="EMG49227.1"/>
    </source>
</evidence>
<comment type="caution">
    <text evidence="2">The sequence shown here is derived from an EMBL/GenBank/DDBJ whole genome shotgun (WGS) entry which is preliminary data.</text>
</comment>
<dbReference type="Proteomes" id="UP000011777">
    <property type="component" value="Unassembled WGS sequence"/>
</dbReference>
<sequence>MKFSTVLVASTVVLSAQAAAIQGATNVEIVDKRQEGAPAYGGSAAATEEIPTDMFSQLIGFISNFLESSFSGSGAMLSNLIG</sequence>
<evidence type="ECO:0000313" key="3">
    <source>
        <dbReference type="Proteomes" id="UP000011777"/>
    </source>
</evidence>
<evidence type="ECO:0000256" key="1">
    <source>
        <dbReference type="SAM" id="SignalP"/>
    </source>
</evidence>
<name>M3HP22_CANMX</name>
<keyword evidence="3" id="KW-1185">Reference proteome</keyword>
<protein>
    <submittedName>
        <fullName evidence="2">Uncharacterized protein</fullName>
    </submittedName>
</protein>
<gene>
    <name evidence="2" type="ORF">G210_0072</name>
</gene>
<accession>M3HP22</accession>
<dbReference type="EMBL" id="AOGT01000780">
    <property type="protein sequence ID" value="EMG49227.1"/>
    <property type="molecule type" value="Genomic_DNA"/>
</dbReference>